<gene>
    <name evidence="1" type="ORF">PS9374_04648</name>
</gene>
<reference evidence="2" key="2">
    <citation type="submission" date="2016-04" db="EMBL/GenBank/DDBJ databases">
        <title>Planomonospora sphaerica JCM9374 whole genome shotgun sequence.</title>
        <authorList>
            <person name="Suzuki T."/>
            <person name="Dohra H."/>
            <person name="Kodani S."/>
        </authorList>
    </citation>
    <scope>NUCLEOTIDE SEQUENCE [LARGE SCALE GENOMIC DNA]</scope>
    <source>
        <strain evidence="2">JCM 9374</strain>
    </source>
</reference>
<keyword evidence="2" id="KW-1185">Reference proteome</keyword>
<evidence type="ECO:0000313" key="1">
    <source>
        <dbReference type="EMBL" id="GAT68983.1"/>
    </source>
</evidence>
<organism evidence="1 2">
    <name type="scientific">Planomonospora sphaerica</name>
    <dbReference type="NCBI Taxonomy" id="161355"/>
    <lineage>
        <taxon>Bacteria</taxon>
        <taxon>Bacillati</taxon>
        <taxon>Actinomycetota</taxon>
        <taxon>Actinomycetes</taxon>
        <taxon>Streptosporangiales</taxon>
        <taxon>Streptosporangiaceae</taxon>
        <taxon>Planomonospora</taxon>
    </lineage>
</organism>
<proteinExistence type="predicted"/>
<evidence type="ECO:0000313" key="2">
    <source>
        <dbReference type="Proteomes" id="UP000077701"/>
    </source>
</evidence>
<dbReference type="RefSeq" id="WP_068899982.1">
    <property type="nucleotide sequence ID" value="NZ_BDCX01000011.1"/>
</dbReference>
<name>A0A161MCL0_9ACTN</name>
<comment type="caution">
    <text evidence="1">The sequence shown here is derived from an EMBL/GenBank/DDBJ whole genome shotgun (WGS) entry which is preliminary data.</text>
</comment>
<reference evidence="1 2" key="1">
    <citation type="journal article" date="2016" name="Genome Announc.">
        <title>Draft Genome Sequence of Planomonospora sphaerica JCM9374, a Rare Actinomycete.</title>
        <authorList>
            <person name="Dohra H."/>
            <person name="Suzuki T."/>
            <person name="Inoue Y."/>
            <person name="Kodani S."/>
        </authorList>
    </citation>
    <scope>NUCLEOTIDE SEQUENCE [LARGE SCALE GENOMIC DNA]</scope>
    <source>
        <strain evidence="1 2">JCM 9374</strain>
    </source>
</reference>
<dbReference type="Proteomes" id="UP000077701">
    <property type="component" value="Unassembled WGS sequence"/>
</dbReference>
<sequence>MNAPPDPPSIDPDALAHLQAAAAGVWPCPRWCVSAHDHEAPEVRTHRSQTRQIGEGTGVLVLVIQTDYGNGMLHPPRVNVIDGTLRAQDGSFPYAEFAPAEALLMAAVLDKLDGARPTLHTDLVDALREAATLAADEEGRR</sequence>
<dbReference type="AlphaFoldDB" id="A0A161MCL0"/>
<accession>A0A161MCL0</accession>
<dbReference type="STRING" id="161355.PS9374_04648"/>
<protein>
    <submittedName>
        <fullName evidence="1">Uncharacterized protein</fullName>
    </submittedName>
</protein>
<dbReference type="EMBL" id="BDCX01000011">
    <property type="protein sequence ID" value="GAT68983.1"/>
    <property type="molecule type" value="Genomic_DNA"/>
</dbReference>